<accession>D3AMI7</accession>
<sequence>MGRPGYNRVSIRKTILFGFMDTGYVSLRELEDRCKVNLRYMYLMDHETQNGRAVKK</sequence>
<dbReference type="EMBL" id="ACIO01000463">
    <property type="protein sequence ID" value="EFC96968.1"/>
    <property type="molecule type" value="Genomic_DNA"/>
</dbReference>
<dbReference type="Proteomes" id="UP000004968">
    <property type="component" value="Unassembled WGS sequence"/>
</dbReference>
<comment type="caution">
    <text evidence="1">The sequence shown here is derived from an EMBL/GenBank/DDBJ whole genome shotgun (WGS) entry which is preliminary data.</text>
</comment>
<dbReference type="GeneID" id="93149863"/>
<protein>
    <submittedName>
        <fullName evidence="1">Uncharacterized protein</fullName>
    </submittedName>
</protein>
<name>D3AMI7_9FIRM</name>
<gene>
    <name evidence="1" type="ORF">CLOSTHATH_04837</name>
</gene>
<evidence type="ECO:0000313" key="2">
    <source>
        <dbReference type="Proteomes" id="UP000004968"/>
    </source>
</evidence>
<proteinExistence type="predicted"/>
<dbReference type="AlphaFoldDB" id="D3AMI7"/>
<evidence type="ECO:0000313" key="1">
    <source>
        <dbReference type="EMBL" id="EFC96968.1"/>
    </source>
</evidence>
<organism evidence="1 2">
    <name type="scientific">Hungatella hathewayi DSM 13479</name>
    <dbReference type="NCBI Taxonomy" id="566550"/>
    <lineage>
        <taxon>Bacteria</taxon>
        <taxon>Bacillati</taxon>
        <taxon>Bacillota</taxon>
        <taxon>Clostridia</taxon>
        <taxon>Lachnospirales</taxon>
        <taxon>Lachnospiraceae</taxon>
        <taxon>Hungatella</taxon>
    </lineage>
</organism>
<dbReference type="HOGENOM" id="CLU_3008137_0_0_9"/>
<reference evidence="1 2" key="1">
    <citation type="submission" date="2010-01" db="EMBL/GenBank/DDBJ databases">
        <authorList>
            <person name="Weinstock G."/>
            <person name="Sodergren E."/>
            <person name="Clifton S."/>
            <person name="Fulton L."/>
            <person name="Fulton B."/>
            <person name="Courtney L."/>
            <person name="Fronick C."/>
            <person name="Harrison M."/>
            <person name="Strong C."/>
            <person name="Farmer C."/>
            <person name="Delahaunty K."/>
            <person name="Markovic C."/>
            <person name="Hall O."/>
            <person name="Minx P."/>
            <person name="Tomlinson C."/>
            <person name="Mitreva M."/>
            <person name="Nelson J."/>
            <person name="Hou S."/>
            <person name="Wollam A."/>
            <person name="Pepin K.H."/>
            <person name="Johnson M."/>
            <person name="Bhonagiri V."/>
            <person name="Nash W.E."/>
            <person name="Warren W."/>
            <person name="Chinwalla A."/>
            <person name="Mardis E.R."/>
            <person name="Wilson R.K."/>
        </authorList>
    </citation>
    <scope>NUCLEOTIDE SEQUENCE [LARGE SCALE GENOMIC DNA]</scope>
    <source>
        <strain evidence="1 2">DSM 13479</strain>
    </source>
</reference>
<dbReference type="RefSeq" id="WP_006775267.1">
    <property type="nucleotide sequence ID" value="NZ_GG667719.1"/>
</dbReference>